<dbReference type="OrthoDB" id="414569at2759"/>
<dbReference type="PANTHER" id="PTHR11959">
    <property type="entry name" value="4-HYDROXYPHENYLPYRUVATE DIOXYGENASE"/>
    <property type="match status" value="1"/>
</dbReference>
<keyword evidence="3" id="KW-0479">Metal-binding</keyword>
<dbReference type="PROSITE" id="PS51819">
    <property type="entry name" value="VOC"/>
    <property type="match status" value="2"/>
</dbReference>
<evidence type="ECO:0000259" key="6">
    <source>
        <dbReference type="PROSITE" id="PS51819"/>
    </source>
</evidence>
<evidence type="ECO:0000256" key="2">
    <source>
        <dbReference type="ARBA" id="ARBA00005877"/>
    </source>
</evidence>
<comment type="similarity">
    <text evidence="2">Belongs to the 4HPPD family.</text>
</comment>
<dbReference type="PANTHER" id="PTHR11959:SF6">
    <property type="entry name" value="VOC DOMAIN-CONTAINING PROTEIN"/>
    <property type="match status" value="1"/>
</dbReference>
<dbReference type="GO" id="GO:0006572">
    <property type="term" value="P:L-tyrosine catabolic process"/>
    <property type="evidence" value="ECO:0007669"/>
    <property type="project" value="TreeGrafter"/>
</dbReference>
<gene>
    <name evidence="7" type="ORF">CYY_007528</name>
</gene>
<dbReference type="AlphaFoldDB" id="A0A8J4PPM3"/>
<dbReference type="GO" id="GO:0003868">
    <property type="term" value="F:4-hydroxyphenylpyruvate dioxygenase activity"/>
    <property type="evidence" value="ECO:0007669"/>
    <property type="project" value="InterPro"/>
</dbReference>
<reference evidence="7" key="1">
    <citation type="submission" date="2020-01" db="EMBL/GenBank/DDBJ databases">
        <title>Development of genomics and gene disruption for Polysphondylium violaceum indicates a role for the polyketide synthase stlB in stalk morphogenesis.</title>
        <authorList>
            <person name="Narita B."/>
            <person name="Kawabe Y."/>
            <person name="Kin K."/>
            <person name="Saito T."/>
            <person name="Gibbs R."/>
            <person name="Kuspa A."/>
            <person name="Muzny D."/>
            <person name="Queller D."/>
            <person name="Richards S."/>
            <person name="Strassman J."/>
            <person name="Sucgang R."/>
            <person name="Worley K."/>
            <person name="Schaap P."/>
        </authorList>
    </citation>
    <scope>NUCLEOTIDE SEQUENCE</scope>
    <source>
        <strain evidence="7">QSvi11</strain>
    </source>
</reference>
<dbReference type="InterPro" id="IPR005956">
    <property type="entry name" value="4OHPhenylPyrv_dOase"/>
</dbReference>
<keyword evidence="4" id="KW-0677">Repeat</keyword>
<dbReference type="InterPro" id="IPR041736">
    <property type="entry name" value="4OHPhenylPyrv_dOase_N"/>
</dbReference>
<sequence length="433" mass="49907">MNKGMFHNNIQLIDYLEFWVCNGKAFIKSYLEPLNFYIIGSKFNEKRTRIQYLLSNSLGQLEIVDNLRVKSFDQQFIIVTSSISSKDTEFFEKTALHGDFIQNISFICRDINEAYEKAIKEGAQSISEPMTQELKGDSFYKSCSIQSPFNDLIHTFVNRKITYHNSNPLHLFPGFNPVAIVNSEGEKPLQLTGALDHIATCVEPGNLPKYIDWYYRCMGFKLTAEECDTDSLENELVLDKNFYVIKKSDFKFIKKDNIGLKMAVLSNQPSNTKHFKVPPIQLVISEAMENGEGQIEQYIQYFNGGGVQHLAFHSFDIFKTVQHSKKEKLEYIYVPDSYYDGLHERFPWITDEMKLNLKNSRVLIDSDNSLSKDIVDETEQKVGFINQIFTKYCNDRPTLFFELIQRVDGLGFGKGNIIALFEALETEKVSVNK</sequence>
<evidence type="ECO:0000256" key="3">
    <source>
        <dbReference type="ARBA" id="ARBA00022723"/>
    </source>
</evidence>
<dbReference type="Gene3D" id="3.10.180.10">
    <property type="entry name" value="2,3-Dihydroxybiphenyl 1,2-Dioxygenase, domain 1"/>
    <property type="match status" value="2"/>
</dbReference>
<evidence type="ECO:0000313" key="7">
    <source>
        <dbReference type="EMBL" id="KAF2071153.1"/>
    </source>
</evidence>
<feature type="domain" description="VOC" evidence="6">
    <location>
        <begin position="12"/>
        <end position="159"/>
    </location>
</feature>
<evidence type="ECO:0000256" key="1">
    <source>
        <dbReference type="ARBA" id="ARBA00001962"/>
    </source>
</evidence>
<dbReference type="InterPro" id="IPR029068">
    <property type="entry name" value="Glyas_Bleomycin-R_OHBP_Dase"/>
</dbReference>
<dbReference type="GO" id="GO:0046872">
    <property type="term" value="F:metal ion binding"/>
    <property type="evidence" value="ECO:0007669"/>
    <property type="project" value="UniProtKB-KW"/>
</dbReference>
<dbReference type="InterPro" id="IPR004360">
    <property type="entry name" value="Glyas_Fos-R_dOase_dom"/>
</dbReference>
<protein>
    <recommendedName>
        <fullName evidence="6">VOC domain-containing protein</fullName>
    </recommendedName>
</protein>
<keyword evidence="8" id="KW-1185">Reference proteome</keyword>
<dbReference type="Proteomes" id="UP000695562">
    <property type="component" value="Unassembled WGS sequence"/>
</dbReference>
<name>A0A8J4PPM3_9MYCE</name>
<organism evidence="7 8">
    <name type="scientific">Polysphondylium violaceum</name>
    <dbReference type="NCBI Taxonomy" id="133409"/>
    <lineage>
        <taxon>Eukaryota</taxon>
        <taxon>Amoebozoa</taxon>
        <taxon>Evosea</taxon>
        <taxon>Eumycetozoa</taxon>
        <taxon>Dictyostelia</taxon>
        <taxon>Dictyosteliales</taxon>
        <taxon>Dictyosteliaceae</taxon>
        <taxon>Polysphondylium</taxon>
    </lineage>
</organism>
<evidence type="ECO:0000256" key="5">
    <source>
        <dbReference type="ARBA" id="ARBA00023004"/>
    </source>
</evidence>
<comment type="caution">
    <text evidence="7">The sequence shown here is derived from an EMBL/GenBank/DDBJ whole genome shotgun (WGS) entry which is preliminary data.</text>
</comment>
<feature type="domain" description="VOC" evidence="6">
    <location>
        <begin position="194"/>
        <end position="376"/>
    </location>
</feature>
<comment type="cofactor">
    <cofactor evidence="1">
        <name>Fe cation</name>
        <dbReference type="ChEBI" id="CHEBI:24875"/>
    </cofactor>
</comment>
<accession>A0A8J4PPM3</accession>
<keyword evidence="5" id="KW-0408">Iron</keyword>
<dbReference type="InterPro" id="IPR037523">
    <property type="entry name" value="VOC_core"/>
</dbReference>
<proteinExistence type="inferred from homology"/>
<dbReference type="CDD" id="cd08342">
    <property type="entry name" value="HPPD_N_like"/>
    <property type="match status" value="1"/>
</dbReference>
<dbReference type="SUPFAM" id="SSF54593">
    <property type="entry name" value="Glyoxalase/Bleomycin resistance protein/Dihydroxybiphenyl dioxygenase"/>
    <property type="match status" value="1"/>
</dbReference>
<dbReference type="Pfam" id="PF00903">
    <property type="entry name" value="Glyoxalase"/>
    <property type="match status" value="1"/>
</dbReference>
<evidence type="ECO:0000313" key="8">
    <source>
        <dbReference type="Proteomes" id="UP000695562"/>
    </source>
</evidence>
<dbReference type="EMBL" id="AJWJ01000407">
    <property type="protein sequence ID" value="KAF2071153.1"/>
    <property type="molecule type" value="Genomic_DNA"/>
</dbReference>
<evidence type="ECO:0000256" key="4">
    <source>
        <dbReference type="ARBA" id="ARBA00022737"/>
    </source>
</evidence>